<reference evidence="8" key="1">
    <citation type="journal article" date="2021" name="ISME J.">
        <title>Evolutionary origin and ecological implication of a unique nif island in free-living Bradyrhizobium lineages.</title>
        <authorList>
            <person name="Tao J."/>
        </authorList>
    </citation>
    <scope>NUCLEOTIDE SEQUENCE [LARGE SCALE GENOMIC DNA]</scope>
    <source>
        <strain evidence="8">SZCCT0434</strain>
    </source>
</reference>
<keyword evidence="2 5" id="KW-0812">Transmembrane</keyword>
<keyword evidence="4 5" id="KW-0472">Membrane</keyword>
<gene>
    <name evidence="7" type="ORF">JQ615_37765</name>
</gene>
<dbReference type="RefSeq" id="WP_212495264.1">
    <property type="nucleotide sequence ID" value="NZ_JAFCJH010000071.1"/>
</dbReference>
<dbReference type="Proteomes" id="UP001315278">
    <property type="component" value="Unassembled WGS sequence"/>
</dbReference>
<dbReference type="InterPro" id="IPR050307">
    <property type="entry name" value="Sterol_Desaturase_Related"/>
</dbReference>
<sequence length="265" mass="30118">MRDLSGLIQLLLTLLIFVPFERLFAARPQRIFRRGLLTDVTFLLLNGWLVTVGLIVITTVAILVNRSILPSAARQAIDDLPYLVQVPLVIVIADLGVYWAHRMLHDVPAMWHIHAVHHAVEELDWLAAVHQHPLDVMFLKAGSLFPLFALGFSTEAIGTYVFVYYWQSCLVHANVRLSYGPLRHILVSPEFHHWHHSSEMAARDKNFAGIFSFYDLLFGSIYLPKGQTAKTFGVDNPMPSSYLALLAYPFMVWASRFKRHDPSST</sequence>
<feature type="transmembrane region" description="Helical" evidence="5">
    <location>
        <begin position="80"/>
        <end position="101"/>
    </location>
</feature>
<evidence type="ECO:0000313" key="8">
    <source>
        <dbReference type="Proteomes" id="UP001315278"/>
    </source>
</evidence>
<keyword evidence="8" id="KW-1185">Reference proteome</keyword>
<name>A0ABS5FWF9_9BRAD</name>
<evidence type="ECO:0000259" key="6">
    <source>
        <dbReference type="Pfam" id="PF04116"/>
    </source>
</evidence>
<accession>A0ABS5FWF9</accession>
<evidence type="ECO:0000256" key="4">
    <source>
        <dbReference type="ARBA" id="ARBA00023136"/>
    </source>
</evidence>
<dbReference type="EMBL" id="JAFCJH010000071">
    <property type="protein sequence ID" value="MBR0801122.1"/>
    <property type="molecule type" value="Genomic_DNA"/>
</dbReference>
<feature type="domain" description="Fatty acid hydroxylase" evidence="6">
    <location>
        <begin position="87"/>
        <end position="220"/>
    </location>
</feature>
<evidence type="ECO:0000256" key="2">
    <source>
        <dbReference type="ARBA" id="ARBA00022692"/>
    </source>
</evidence>
<feature type="transmembrane region" description="Helical" evidence="5">
    <location>
        <begin position="236"/>
        <end position="254"/>
    </location>
</feature>
<organism evidence="7 8">
    <name type="scientific">Bradyrhizobium jicamae</name>
    <dbReference type="NCBI Taxonomy" id="280332"/>
    <lineage>
        <taxon>Bacteria</taxon>
        <taxon>Pseudomonadati</taxon>
        <taxon>Pseudomonadota</taxon>
        <taxon>Alphaproteobacteria</taxon>
        <taxon>Hyphomicrobiales</taxon>
        <taxon>Nitrobacteraceae</taxon>
        <taxon>Bradyrhizobium</taxon>
    </lineage>
</organism>
<evidence type="ECO:0000256" key="5">
    <source>
        <dbReference type="SAM" id="Phobius"/>
    </source>
</evidence>
<dbReference type="PANTHER" id="PTHR11863">
    <property type="entry name" value="STEROL DESATURASE"/>
    <property type="match status" value="1"/>
</dbReference>
<evidence type="ECO:0000313" key="7">
    <source>
        <dbReference type="EMBL" id="MBR0801122.1"/>
    </source>
</evidence>
<dbReference type="Pfam" id="PF04116">
    <property type="entry name" value="FA_hydroxylase"/>
    <property type="match status" value="1"/>
</dbReference>
<evidence type="ECO:0000256" key="3">
    <source>
        <dbReference type="ARBA" id="ARBA00022989"/>
    </source>
</evidence>
<dbReference type="InterPro" id="IPR006694">
    <property type="entry name" value="Fatty_acid_hydroxylase"/>
</dbReference>
<keyword evidence="3 5" id="KW-1133">Transmembrane helix</keyword>
<feature type="transmembrane region" description="Helical" evidence="5">
    <location>
        <begin position="144"/>
        <end position="166"/>
    </location>
</feature>
<comment type="caution">
    <text evidence="7">The sequence shown here is derived from an EMBL/GenBank/DDBJ whole genome shotgun (WGS) entry which is preliminary data.</text>
</comment>
<proteinExistence type="predicted"/>
<evidence type="ECO:0000256" key="1">
    <source>
        <dbReference type="ARBA" id="ARBA00004370"/>
    </source>
</evidence>
<protein>
    <submittedName>
        <fullName evidence="7">Sterol desaturase family protein</fullName>
    </submittedName>
</protein>
<feature type="transmembrane region" description="Helical" evidence="5">
    <location>
        <begin position="49"/>
        <end position="68"/>
    </location>
</feature>
<comment type="subcellular location">
    <subcellularLocation>
        <location evidence="1">Membrane</location>
    </subcellularLocation>
</comment>
<feature type="transmembrane region" description="Helical" evidence="5">
    <location>
        <begin position="207"/>
        <end position="224"/>
    </location>
</feature>